<protein>
    <submittedName>
        <fullName evidence="5">Quorum sensing regulator</fullName>
    </submittedName>
</protein>
<dbReference type="InterPro" id="IPR005143">
    <property type="entry name" value="TF_LuxR_autoind-bd_dom"/>
</dbReference>
<feature type="domain" description="HTH luxR-type" evidence="4">
    <location>
        <begin position="204"/>
        <end position="269"/>
    </location>
</feature>
<dbReference type="PRINTS" id="PR00038">
    <property type="entry name" value="HTHLUXR"/>
</dbReference>
<dbReference type="GO" id="GO:0006355">
    <property type="term" value="P:regulation of DNA-templated transcription"/>
    <property type="evidence" value="ECO:0007669"/>
    <property type="project" value="InterPro"/>
</dbReference>
<dbReference type="PANTHER" id="PTHR44688:SF16">
    <property type="entry name" value="DNA-BINDING TRANSCRIPTIONAL ACTIVATOR DEVR_DOSR"/>
    <property type="match status" value="1"/>
</dbReference>
<dbReference type="SUPFAM" id="SSF75516">
    <property type="entry name" value="Pheromone-binding domain of LuxR-like quorum-sensing transcription factors"/>
    <property type="match status" value="1"/>
</dbReference>
<keyword evidence="2" id="KW-0238">DNA-binding</keyword>
<dbReference type="EMBL" id="EU798992">
    <property type="protein sequence ID" value="ACF28617.1"/>
    <property type="molecule type" value="Genomic_DNA"/>
</dbReference>
<evidence type="ECO:0000256" key="1">
    <source>
        <dbReference type="ARBA" id="ARBA00023015"/>
    </source>
</evidence>
<dbReference type="AlphaFoldDB" id="B5A461"/>
<reference evidence="5" key="1">
    <citation type="journal article" date="2009" name="Arch. Microbiol.">
        <title>Complex quorum-sensing regulatory systems regulate bacterial growth and symbiotic nodulation in Mesorhizobium tianshanense.</title>
        <authorList>
            <person name="Cao H."/>
            <person name="Yang M."/>
            <person name="Zheng H."/>
            <person name="Zhang J."/>
            <person name="Zhong Z."/>
            <person name="Zhu J."/>
        </authorList>
    </citation>
    <scope>NUCLEOTIDE SEQUENCE</scope>
    <source>
        <strain evidence="5">060A</strain>
    </source>
</reference>
<evidence type="ECO:0000259" key="4">
    <source>
        <dbReference type="PROSITE" id="PS50043"/>
    </source>
</evidence>
<evidence type="ECO:0000256" key="2">
    <source>
        <dbReference type="ARBA" id="ARBA00023125"/>
    </source>
</evidence>
<dbReference type="Pfam" id="PF03472">
    <property type="entry name" value="Autoind_bind"/>
    <property type="match status" value="1"/>
</dbReference>
<sequence length="275" mass="30455">MAQHGADILAGLVQGQTGFADCPHCFSEASIAAMSGLDATLEEIGQLGDAEKIPALLQRIAERYGLKTVAYLGTGTLDRRVPRQEPFIAVTYPPEWVERYRARGYINIDPAIQIGLRRLLPIDWDEFGKAEGDLRQFFGEASEFGLGLRGISFPVHGCGGDRALFSVTADFSKREWHWARRTAFRHFPIIAAHLHEAVLRTDGVFRSQPRLSPRELECLRWTSEGKTVWECGVILGLSPHTVRCYLESARHKLGASSNTHAASLATKSGLLFKVP</sequence>
<dbReference type="PROSITE" id="PS50043">
    <property type="entry name" value="HTH_LUXR_2"/>
    <property type="match status" value="1"/>
</dbReference>
<name>B5A461_9HYPH</name>
<organism evidence="5">
    <name type="scientific">Mesorhizobium tianshanense</name>
    <dbReference type="NCBI Taxonomy" id="39844"/>
    <lineage>
        <taxon>Bacteria</taxon>
        <taxon>Pseudomonadati</taxon>
        <taxon>Pseudomonadota</taxon>
        <taxon>Alphaproteobacteria</taxon>
        <taxon>Hyphomicrobiales</taxon>
        <taxon>Phyllobacteriaceae</taxon>
        <taxon>Mesorhizobium</taxon>
    </lineage>
</organism>
<evidence type="ECO:0000256" key="3">
    <source>
        <dbReference type="ARBA" id="ARBA00023163"/>
    </source>
</evidence>
<dbReference type="Gene3D" id="3.30.450.80">
    <property type="entry name" value="Transcription factor LuxR-like, autoinducer-binding domain"/>
    <property type="match status" value="1"/>
</dbReference>
<dbReference type="InterPro" id="IPR036693">
    <property type="entry name" value="TF_LuxR_autoind-bd_dom_sf"/>
</dbReference>
<dbReference type="SUPFAM" id="SSF46894">
    <property type="entry name" value="C-terminal effector domain of the bipartite response regulators"/>
    <property type="match status" value="1"/>
</dbReference>
<proteinExistence type="predicted"/>
<evidence type="ECO:0000313" key="5">
    <source>
        <dbReference type="EMBL" id="ACF28617.1"/>
    </source>
</evidence>
<dbReference type="Gene3D" id="1.10.10.10">
    <property type="entry name" value="Winged helix-like DNA-binding domain superfamily/Winged helix DNA-binding domain"/>
    <property type="match status" value="1"/>
</dbReference>
<dbReference type="PANTHER" id="PTHR44688">
    <property type="entry name" value="DNA-BINDING TRANSCRIPTIONAL ACTIVATOR DEVR_DOSR"/>
    <property type="match status" value="1"/>
</dbReference>
<dbReference type="CDD" id="cd06170">
    <property type="entry name" value="LuxR_C_like"/>
    <property type="match status" value="1"/>
</dbReference>
<dbReference type="SMR" id="B5A461"/>
<dbReference type="InterPro" id="IPR036388">
    <property type="entry name" value="WH-like_DNA-bd_sf"/>
</dbReference>
<dbReference type="InterPro" id="IPR000792">
    <property type="entry name" value="Tscrpt_reg_LuxR_C"/>
</dbReference>
<keyword evidence="1" id="KW-0805">Transcription regulation</keyword>
<dbReference type="SMART" id="SM00421">
    <property type="entry name" value="HTH_LUXR"/>
    <property type="match status" value="1"/>
</dbReference>
<keyword evidence="3" id="KW-0804">Transcription</keyword>
<dbReference type="Pfam" id="PF00196">
    <property type="entry name" value="GerE"/>
    <property type="match status" value="1"/>
</dbReference>
<dbReference type="InterPro" id="IPR016032">
    <property type="entry name" value="Sig_transdc_resp-reg_C-effctor"/>
</dbReference>
<gene>
    <name evidence="5" type="primary">mtqR</name>
</gene>
<accession>B5A461</accession>
<dbReference type="GO" id="GO:0003677">
    <property type="term" value="F:DNA binding"/>
    <property type="evidence" value="ECO:0007669"/>
    <property type="project" value="UniProtKB-KW"/>
</dbReference>